<evidence type="ECO:0000313" key="9">
    <source>
        <dbReference type="Proteomes" id="UP000087171"/>
    </source>
</evidence>
<evidence type="ECO:0000313" key="11">
    <source>
        <dbReference type="RefSeq" id="XP_004492638.1"/>
    </source>
</evidence>
<evidence type="ECO:0000259" key="8">
    <source>
        <dbReference type="PROSITE" id="PS51742"/>
    </source>
</evidence>
<evidence type="ECO:0000256" key="5">
    <source>
        <dbReference type="ARBA" id="ARBA00023242"/>
    </source>
</evidence>
<reference evidence="10 11" key="2">
    <citation type="submission" date="2025-04" db="UniProtKB">
        <authorList>
            <consortium name="RefSeq"/>
        </authorList>
    </citation>
    <scope>IDENTIFICATION</scope>
    <source>
        <tissue evidence="10 11">Etiolated seedlings</tissue>
    </source>
</reference>
<keyword evidence="4 6" id="KW-0804">Transcription</keyword>
<evidence type="ECO:0000256" key="4">
    <source>
        <dbReference type="ARBA" id="ARBA00023163"/>
    </source>
</evidence>
<evidence type="ECO:0000256" key="2">
    <source>
        <dbReference type="ARBA" id="ARBA00023015"/>
    </source>
</evidence>
<comment type="function">
    <text evidence="6">Transcription factor that specifically binds AT-rich DNA sequences related to the nuclear matrix attachment regions (MARs).</text>
</comment>
<dbReference type="FunFam" id="3.30.1330.80:FF:000003">
    <property type="entry name" value="AT-hook motif nuclear-localized protein 1-like"/>
    <property type="match status" value="1"/>
</dbReference>
<evidence type="ECO:0000256" key="3">
    <source>
        <dbReference type="ARBA" id="ARBA00023125"/>
    </source>
</evidence>
<dbReference type="PANTHER" id="PTHR31500">
    <property type="entry name" value="AT-HOOK MOTIF NUCLEAR-LOCALIZED PROTEIN 9"/>
    <property type="match status" value="1"/>
</dbReference>
<feature type="region of interest" description="Disordered" evidence="7">
    <location>
        <begin position="1"/>
        <end position="43"/>
    </location>
</feature>
<keyword evidence="5 6" id="KW-0539">Nucleus</keyword>
<evidence type="ECO:0000256" key="1">
    <source>
        <dbReference type="ARBA" id="ARBA00004123"/>
    </source>
</evidence>
<keyword evidence="9" id="KW-1185">Reference proteome</keyword>
<evidence type="ECO:0000256" key="6">
    <source>
        <dbReference type="RuleBase" id="RU367031"/>
    </source>
</evidence>
<comment type="domain">
    <text evidence="6">The PPC domain mediates interactions between AHL proteins.</text>
</comment>
<dbReference type="RefSeq" id="XP_073222864.1">
    <property type="nucleotide sequence ID" value="XM_073366763.1"/>
</dbReference>
<feature type="domain" description="PPC" evidence="8">
    <location>
        <begin position="126"/>
        <end position="267"/>
    </location>
</feature>
<gene>
    <name evidence="10 11" type="primary">LOC101500079</name>
</gene>
<dbReference type="GO" id="GO:0005634">
    <property type="term" value="C:nucleus"/>
    <property type="evidence" value="ECO:0007669"/>
    <property type="project" value="UniProtKB-SubCell"/>
</dbReference>
<evidence type="ECO:0000256" key="7">
    <source>
        <dbReference type="SAM" id="MobiDB-lite"/>
    </source>
</evidence>
<evidence type="ECO:0000313" key="10">
    <source>
        <dbReference type="RefSeq" id="XP_004492637.1"/>
    </source>
</evidence>
<organism evidence="9 11">
    <name type="scientific">Cicer arietinum</name>
    <name type="common">Chickpea</name>
    <name type="synonym">Garbanzo</name>
    <dbReference type="NCBI Taxonomy" id="3827"/>
    <lineage>
        <taxon>Eukaryota</taxon>
        <taxon>Viridiplantae</taxon>
        <taxon>Streptophyta</taxon>
        <taxon>Embryophyta</taxon>
        <taxon>Tracheophyta</taxon>
        <taxon>Spermatophyta</taxon>
        <taxon>Magnoliopsida</taxon>
        <taxon>eudicotyledons</taxon>
        <taxon>Gunneridae</taxon>
        <taxon>Pentapetalae</taxon>
        <taxon>rosids</taxon>
        <taxon>fabids</taxon>
        <taxon>Fabales</taxon>
        <taxon>Fabaceae</taxon>
        <taxon>Papilionoideae</taxon>
        <taxon>50 kb inversion clade</taxon>
        <taxon>NPAAA clade</taxon>
        <taxon>Hologalegina</taxon>
        <taxon>IRL clade</taxon>
        <taxon>Cicereae</taxon>
        <taxon>Cicer</taxon>
    </lineage>
</organism>
<dbReference type="AlphaFoldDB" id="A0A1S2XPR7"/>
<keyword evidence="3 6" id="KW-0238">DNA-binding</keyword>
<keyword evidence="2 6" id="KW-0805">Transcription regulation</keyword>
<dbReference type="STRING" id="3827.A0A1S2XPR7"/>
<comment type="subcellular location">
    <subcellularLocation>
        <location evidence="1 6">Nucleus</location>
    </subcellularLocation>
</comment>
<dbReference type="GO" id="GO:0003680">
    <property type="term" value="F:minor groove of adenine-thymine-rich DNA binding"/>
    <property type="evidence" value="ECO:0007669"/>
    <property type="project" value="UniProtKB-UniRule"/>
</dbReference>
<dbReference type="InterPro" id="IPR005175">
    <property type="entry name" value="PPC_dom"/>
</dbReference>
<dbReference type="KEGG" id="cam:101500079"/>
<dbReference type="Pfam" id="PF03479">
    <property type="entry name" value="PCC"/>
    <property type="match status" value="1"/>
</dbReference>
<dbReference type="eggNOG" id="ENOG502QT7J">
    <property type="taxonomic scope" value="Eukaryota"/>
</dbReference>
<sequence length="336" mass="34940">MEGREGINTGVTVVGAEAPSSYHMSPRSEAPSQHGSVSEPGGVSVIGVSPVSVGIDGGPIKKKRGRPRKYGPDGSVTAVALSPLPISSSAPFTNEFSTVKRGKLHGNMEYKPSKNVGVDPLGDSVGTNFMPHIITVNAGEDITMKVISFSQQGPRGICILSASGVISNVTLRQPDSSGGTLTYEGRFEILSLSGSFMPTESQGTRSRSGGMSVSLSSPDGRVVGGGVAGLLVAASPVQVVVGSFLPSNQQEQKSKKPKSDYPPVTVTSPIAVSLAPPPTNGERVDVMHGHVLQNSGTINSNLNPPSAFRRENWVNMHSMPDSMKAATDINISLPDN</sequence>
<dbReference type="GeneID" id="101500079"/>
<dbReference type="OrthoDB" id="2014829at2759"/>
<reference evidence="9" key="1">
    <citation type="journal article" date="2013" name="Nat. Biotechnol.">
        <title>Draft genome sequence of chickpea (Cicer arietinum) provides a resource for trait improvement.</title>
        <authorList>
            <person name="Varshney R.K."/>
            <person name="Song C."/>
            <person name="Saxena R.K."/>
            <person name="Azam S."/>
            <person name="Yu S."/>
            <person name="Sharpe A.G."/>
            <person name="Cannon S."/>
            <person name="Baek J."/>
            <person name="Rosen B.D."/>
            <person name="Tar'an B."/>
            <person name="Millan T."/>
            <person name="Zhang X."/>
            <person name="Ramsay L.D."/>
            <person name="Iwata A."/>
            <person name="Wang Y."/>
            <person name="Nelson W."/>
            <person name="Farmer A.D."/>
            <person name="Gaur P.M."/>
            <person name="Soderlund C."/>
            <person name="Penmetsa R.V."/>
            <person name="Xu C."/>
            <person name="Bharti A.K."/>
            <person name="He W."/>
            <person name="Winter P."/>
            <person name="Zhao S."/>
            <person name="Hane J.K."/>
            <person name="Carrasquilla-Garcia N."/>
            <person name="Condie J.A."/>
            <person name="Upadhyaya H.D."/>
            <person name="Luo M.C."/>
            <person name="Thudi M."/>
            <person name="Gowda C.L."/>
            <person name="Singh N.P."/>
            <person name="Lichtenzveig J."/>
            <person name="Gali K.K."/>
            <person name="Rubio J."/>
            <person name="Nadarajan N."/>
            <person name="Dolezel J."/>
            <person name="Bansal K.C."/>
            <person name="Xu X."/>
            <person name="Edwards D."/>
            <person name="Zhang G."/>
            <person name="Kahl G."/>
            <person name="Gil J."/>
            <person name="Singh K.B."/>
            <person name="Datta S.K."/>
            <person name="Jackson S.A."/>
            <person name="Wang J."/>
            <person name="Cook D.R."/>
        </authorList>
    </citation>
    <scope>NUCLEOTIDE SEQUENCE [LARGE SCALE GENOMIC DNA]</scope>
    <source>
        <strain evidence="9">cv. CDC Frontier</strain>
    </source>
</reference>
<dbReference type="RefSeq" id="XP_004492638.1">
    <property type="nucleotide sequence ID" value="XM_004492581.3"/>
</dbReference>
<name>A0A1S2XPR7_CICAR</name>
<protein>
    <recommendedName>
        <fullName evidence="6">AT-hook motif nuclear-localized protein</fullName>
    </recommendedName>
</protein>
<dbReference type="RefSeq" id="XP_004492637.1">
    <property type="nucleotide sequence ID" value="XM_004492580.3"/>
</dbReference>
<dbReference type="InterPro" id="IPR039605">
    <property type="entry name" value="AHL"/>
</dbReference>
<proteinExistence type="predicted"/>
<dbReference type="SUPFAM" id="SSF117856">
    <property type="entry name" value="AF0104/ALDC/Ptd012-like"/>
    <property type="match status" value="1"/>
</dbReference>
<dbReference type="Proteomes" id="UP000087171">
    <property type="component" value="Chromosome Ca3"/>
</dbReference>
<dbReference type="PANTHER" id="PTHR31500:SF96">
    <property type="entry name" value="AT-HOOK MOTIF NUCLEAR-LOCALIZED PROTEIN 7"/>
    <property type="match status" value="1"/>
</dbReference>
<accession>A0A1S2XPR7</accession>
<dbReference type="CDD" id="cd11378">
    <property type="entry name" value="DUF296"/>
    <property type="match status" value="1"/>
</dbReference>
<dbReference type="PaxDb" id="3827-XP_004492637.1"/>
<dbReference type="PROSITE" id="PS51742">
    <property type="entry name" value="PPC"/>
    <property type="match status" value="1"/>
</dbReference>
<dbReference type="Gene3D" id="3.30.1330.80">
    <property type="entry name" value="Hypothetical protein, similar to alpha- acetolactate decarboxylase, domain 2"/>
    <property type="match status" value="1"/>
</dbReference>